<dbReference type="EMBL" id="JAUUTY010000005">
    <property type="protein sequence ID" value="KAK1629609.1"/>
    <property type="molecule type" value="Genomic_DNA"/>
</dbReference>
<organism evidence="3 4">
    <name type="scientific">Lolium multiflorum</name>
    <name type="common">Italian ryegrass</name>
    <name type="synonym">Lolium perenne subsp. multiflorum</name>
    <dbReference type="NCBI Taxonomy" id="4521"/>
    <lineage>
        <taxon>Eukaryota</taxon>
        <taxon>Viridiplantae</taxon>
        <taxon>Streptophyta</taxon>
        <taxon>Embryophyta</taxon>
        <taxon>Tracheophyta</taxon>
        <taxon>Spermatophyta</taxon>
        <taxon>Magnoliopsida</taxon>
        <taxon>Liliopsida</taxon>
        <taxon>Poales</taxon>
        <taxon>Poaceae</taxon>
        <taxon>BOP clade</taxon>
        <taxon>Pooideae</taxon>
        <taxon>Poodae</taxon>
        <taxon>Poeae</taxon>
        <taxon>Poeae Chloroplast Group 2 (Poeae type)</taxon>
        <taxon>Loliodinae</taxon>
        <taxon>Loliinae</taxon>
        <taxon>Lolium</taxon>
    </lineage>
</organism>
<evidence type="ECO:0000313" key="4">
    <source>
        <dbReference type="Proteomes" id="UP001231189"/>
    </source>
</evidence>
<sequence length="432" mass="49894">MKSHDCHVLMTQILPVAIRGIMDAHVRETLFGLCNFFDVISRKSVGVRQLRRLQEEIVVILCELEMYFPPAFFDVMVHLLVHIVEDIIQLGPTFLHSMMPFERMNGVIKGNREPRWPARKHLGKLAGWGHREGSREMHVDFKGRIADFERANLVALQHIDVVDPWVVEHKTFIAKTYSDQGKQRTDGDIIKEHNSTFTRWFKDKMLTYPIDEDSSAEEKLIFALSQGAEHNLMTFQAYDINGYTFYTEEKDMKSDYQNSGVTMESYTGDIKQRYYGKIEEELSYAGENVPMFRVGWAKNVVKEDRHFTTMVIPEAKSKTAGAKVTAKYEPWVLASQVDQCFFITDPQKPSRVVVRRGKRSIIGMDGAANELDFDQYGDPKMEDDDDDDEEPYTTRRSRTTLPKGRPFKRRSLGVPGLNYSTTRKKGKKIVKR</sequence>
<evidence type="ECO:0000313" key="3">
    <source>
        <dbReference type="EMBL" id="KAK1629609.1"/>
    </source>
</evidence>
<dbReference type="AlphaFoldDB" id="A0AAD8RRL4"/>
<evidence type="ECO:0000256" key="1">
    <source>
        <dbReference type="SAM" id="MobiDB-lite"/>
    </source>
</evidence>
<feature type="region of interest" description="Disordered" evidence="1">
    <location>
        <begin position="370"/>
        <end position="432"/>
    </location>
</feature>
<comment type="caution">
    <text evidence="3">The sequence shown here is derived from an EMBL/GenBank/DDBJ whole genome shotgun (WGS) entry which is preliminary data.</text>
</comment>
<dbReference type="Proteomes" id="UP001231189">
    <property type="component" value="Unassembled WGS sequence"/>
</dbReference>
<accession>A0AAD8RRL4</accession>
<dbReference type="Pfam" id="PF13960">
    <property type="entry name" value="DUF4218"/>
    <property type="match status" value="1"/>
</dbReference>
<reference evidence="3" key="1">
    <citation type="submission" date="2023-07" db="EMBL/GenBank/DDBJ databases">
        <title>A chromosome-level genome assembly of Lolium multiflorum.</title>
        <authorList>
            <person name="Chen Y."/>
            <person name="Copetti D."/>
            <person name="Kolliker R."/>
            <person name="Studer B."/>
        </authorList>
    </citation>
    <scope>NUCLEOTIDE SEQUENCE</scope>
    <source>
        <strain evidence="3">02402/16</strain>
        <tissue evidence="3">Leaf</tissue>
    </source>
</reference>
<dbReference type="InterPro" id="IPR025452">
    <property type="entry name" value="DUF4218"/>
</dbReference>
<dbReference type="PANTHER" id="PTHR48258:SF9">
    <property type="entry name" value="OS01G0348150 PROTEIN"/>
    <property type="match status" value="1"/>
</dbReference>
<evidence type="ECO:0000259" key="2">
    <source>
        <dbReference type="Pfam" id="PF13960"/>
    </source>
</evidence>
<dbReference type="PANTHER" id="PTHR48258">
    <property type="entry name" value="DUF4218 DOMAIN-CONTAINING PROTEIN-RELATED"/>
    <property type="match status" value="1"/>
</dbReference>
<proteinExistence type="predicted"/>
<gene>
    <name evidence="3" type="ORF">QYE76_003924</name>
</gene>
<keyword evidence="4" id="KW-1185">Reference proteome</keyword>
<name>A0AAD8RRL4_LOLMU</name>
<feature type="compositionally biased region" description="Basic residues" evidence="1">
    <location>
        <begin position="422"/>
        <end position="432"/>
    </location>
</feature>
<feature type="compositionally biased region" description="Acidic residues" evidence="1">
    <location>
        <begin position="371"/>
        <end position="391"/>
    </location>
</feature>
<protein>
    <recommendedName>
        <fullName evidence="2">DUF4218 domain-containing protein</fullName>
    </recommendedName>
</protein>
<feature type="domain" description="DUF4218" evidence="2">
    <location>
        <begin position="42"/>
        <end position="110"/>
    </location>
</feature>